<accession>A0ABT4QBJ7</accession>
<sequence>MSPNLLEVQGLKTYFPIKTGLLQRESGSVKAVDDLSFFVKKGETFGLVGESGCGKSTTGRSLLRLIEPTNGKVMFDGQDITSMSEKELRRIRKDMQIVFQDPFASLNPRHTVRKILEEPFIVHGIGSKEDRLDRVLKLMEHVGLNPSQLNRYPHQFSGGQRQRIVIARALALNPKLIVADEPVSALDVSIQSQILNLLKQLQRQFQLTFIFIAHDLSVVKHFCDRVAVMYLGRIVELAEKRELYSNPKHPYTQALLSAVPVPDPFVKSERIILEGDVPNPAKAPQGCAFHTRCPSASERCRTERPGLLQLSEQHQVACHLYS</sequence>
<keyword evidence="3" id="KW-0547">Nucleotide-binding</keyword>
<dbReference type="InterPro" id="IPR027417">
    <property type="entry name" value="P-loop_NTPase"/>
</dbReference>
<comment type="caution">
    <text evidence="6">The sequence shown here is derived from an EMBL/GenBank/DDBJ whole genome shotgun (WGS) entry which is preliminary data.</text>
</comment>
<dbReference type="Pfam" id="PF00005">
    <property type="entry name" value="ABC_tran"/>
    <property type="match status" value="1"/>
</dbReference>
<dbReference type="RefSeq" id="WP_269882786.1">
    <property type="nucleotide sequence ID" value="NZ_JAQAGZ010000011.1"/>
</dbReference>
<evidence type="ECO:0000313" key="7">
    <source>
        <dbReference type="Proteomes" id="UP001527882"/>
    </source>
</evidence>
<reference evidence="6 7" key="1">
    <citation type="submission" date="2022-12" db="EMBL/GenBank/DDBJ databases">
        <title>Draft genome sequence of Paenibacillus sp. dW9.</title>
        <authorList>
            <person name="Choi E.-W."/>
            <person name="Kim D.-U."/>
        </authorList>
    </citation>
    <scope>NUCLEOTIDE SEQUENCE [LARGE SCALE GENOMIC DNA]</scope>
    <source>
        <strain evidence="7">dW9</strain>
    </source>
</reference>
<evidence type="ECO:0000256" key="4">
    <source>
        <dbReference type="ARBA" id="ARBA00022840"/>
    </source>
</evidence>
<dbReference type="GO" id="GO:0005524">
    <property type="term" value="F:ATP binding"/>
    <property type="evidence" value="ECO:0007669"/>
    <property type="project" value="UniProtKB-KW"/>
</dbReference>
<dbReference type="NCBIfam" id="NF008453">
    <property type="entry name" value="PRK11308.1"/>
    <property type="match status" value="1"/>
</dbReference>
<evidence type="ECO:0000256" key="1">
    <source>
        <dbReference type="ARBA" id="ARBA00005417"/>
    </source>
</evidence>
<gene>
    <name evidence="6" type="ORF">O9H85_17875</name>
</gene>
<dbReference type="PROSITE" id="PS50893">
    <property type="entry name" value="ABC_TRANSPORTER_2"/>
    <property type="match status" value="1"/>
</dbReference>
<evidence type="ECO:0000256" key="2">
    <source>
        <dbReference type="ARBA" id="ARBA00022448"/>
    </source>
</evidence>
<proteinExistence type="inferred from homology"/>
<organism evidence="6 7">
    <name type="scientific">Paenibacillus gyeongsangnamensis</name>
    <dbReference type="NCBI Taxonomy" id="3388067"/>
    <lineage>
        <taxon>Bacteria</taxon>
        <taxon>Bacillati</taxon>
        <taxon>Bacillota</taxon>
        <taxon>Bacilli</taxon>
        <taxon>Bacillales</taxon>
        <taxon>Paenibacillaceae</taxon>
        <taxon>Paenibacillus</taxon>
    </lineage>
</organism>
<comment type="similarity">
    <text evidence="1">Belongs to the ABC transporter superfamily.</text>
</comment>
<dbReference type="InterPro" id="IPR050319">
    <property type="entry name" value="ABC_transp_ATP-bind"/>
</dbReference>
<evidence type="ECO:0000256" key="3">
    <source>
        <dbReference type="ARBA" id="ARBA00022741"/>
    </source>
</evidence>
<dbReference type="SMART" id="SM00382">
    <property type="entry name" value="AAA"/>
    <property type="match status" value="1"/>
</dbReference>
<dbReference type="NCBIfam" id="TIGR01727">
    <property type="entry name" value="oligo_HPY"/>
    <property type="match status" value="1"/>
</dbReference>
<dbReference type="Proteomes" id="UP001527882">
    <property type="component" value="Unassembled WGS sequence"/>
</dbReference>
<feature type="domain" description="ABC transporter" evidence="5">
    <location>
        <begin position="17"/>
        <end position="256"/>
    </location>
</feature>
<dbReference type="PANTHER" id="PTHR43776">
    <property type="entry name" value="TRANSPORT ATP-BINDING PROTEIN"/>
    <property type="match status" value="1"/>
</dbReference>
<dbReference type="SUPFAM" id="SSF52540">
    <property type="entry name" value="P-loop containing nucleoside triphosphate hydrolases"/>
    <property type="match status" value="1"/>
</dbReference>
<dbReference type="Gene3D" id="3.40.50.300">
    <property type="entry name" value="P-loop containing nucleotide triphosphate hydrolases"/>
    <property type="match status" value="1"/>
</dbReference>
<evidence type="ECO:0000313" key="6">
    <source>
        <dbReference type="EMBL" id="MCZ8514263.1"/>
    </source>
</evidence>
<dbReference type="CDD" id="cd03257">
    <property type="entry name" value="ABC_NikE_OppD_transporters"/>
    <property type="match status" value="1"/>
</dbReference>
<protein>
    <submittedName>
        <fullName evidence="6">Dipeptide ABC transporter ATP-binding protein</fullName>
    </submittedName>
</protein>
<dbReference type="InterPro" id="IPR003593">
    <property type="entry name" value="AAA+_ATPase"/>
</dbReference>
<dbReference type="Pfam" id="PF08352">
    <property type="entry name" value="oligo_HPY"/>
    <property type="match status" value="1"/>
</dbReference>
<dbReference type="InterPro" id="IPR013563">
    <property type="entry name" value="Oligopep_ABC_C"/>
</dbReference>
<name>A0ABT4QBJ7_9BACL</name>
<keyword evidence="4 6" id="KW-0067">ATP-binding</keyword>
<dbReference type="InterPro" id="IPR017871">
    <property type="entry name" value="ABC_transporter-like_CS"/>
</dbReference>
<evidence type="ECO:0000259" key="5">
    <source>
        <dbReference type="PROSITE" id="PS50893"/>
    </source>
</evidence>
<dbReference type="EMBL" id="JAQAGZ010000011">
    <property type="protein sequence ID" value="MCZ8514263.1"/>
    <property type="molecule type" value="Genomic_DNA"/>
</dbReference>
<dbReference type="InterPro" id="IPR003439">
    <property type="entry name" value="ABC_transporter-like_ATP-bd"/>
</dbReference>
<keyword evidence="7" id="KW-1185">Reference proteome</keyword>
<dbReference type="PROSITE" id="PS00211">
    <property type="entry name" value="ABC_TRANSPORTER_1"/>
    <property type="match status" value="1"/>
</dbReference>
<keyword evidence="2" id="KW-0813">Transport</keyword>